<proteinExistence type="predicted"/>
<gene>
    <name evidence="1" type="ORF">Ctob_009353</name>
</gene>
<dbReference type="EMBL" id="JWZX01000716">
    <property type="protein sequence ID" value="KOO35892.1"/>
    <property type="molecule type" value="Genomic_DNA"/>
</dbReference>
<dbReference type="OrthoDB" id="5357at2759"/>
<keyword evidence="2" id="KW-1185">Reference proteome</keyword>
<evidence type="ECO:0000313" key="1">
    <source>
        <dbReference type="EMBL" id="KOO35892.1"/>
    </source>
</evidence>
<dbReference type="Proteomes" id="UP000037460">
    <property type="component" value="Unassembled WGS sequence"/>
</dbReference>
<accession>A0A0M0KBC3</accession>
<evidence type="ECO:0000313" key="2">
    <source>
        <dbReference type="Proteomes" id="UP000037460"/>
    </source>
</evidence>
<protein>
    <submittedName>
        <fullName evidence="1">Uncharacterized protein</fullName>
    </submittedName>
</protein>
<reference evidence="2" key="1">
    <citation type="journal article" date="2015" name="PLoS Genet.">
        <title>Genome Sequence and Transcriptome Analyses of Chrysochromulina tobin: Metabolic Tools for Enhanced Algal Fitness in the Prominent Order Prymnesiales (Haptophyceae).</title>
        <authorList>
            <person name="Hovde B.T."/>
            <person name="Deodato C.R."/>
            <person name="Hunsperger H.M."/>
            <person name="Ryken S.A."/>
            <person name="Yost W."/>
            <person name="Jha R.K."/>
            <person name="Patterson J."/>
            <person name="Monnat R.J. Jr."/>
            <person name="Barlow S.B."/>
            <person name="Starkenburg S.R."/>
            <person name="Cattolico R.A."/>
        </authorList>
    </citation>
    <scope>NUCLEOTIDE SEQUENCE</scope>
    <source>
        <strain evidence="2">CCMP291</strain>
    </source>
</reference>
<sequence length="277" mass="30217">MVVDLFPDPIIVKIGGNEFTPAPTRYPYEIEQPASYTAATVTPWPDIASTIFAPCSEGDLLATLFLGVALALGPDFILAPSGLVSDEGIRPGHALEAVVGELVTPDAQWLKDRKEKLAATAPPLVRLLVLLPFLAAGLILSRLLLVTLEDPSFVISIGIISCLGGGTVEVIRQPLPTRAERDLRATLYDDFLLFSSERLELGGRCHEREVVAAFRRFYPRYRYADMARSADGVSVADDDIADRLREWNARMGRPAQRTSSGFWKGISVVHATALVET</sequence>
<name>A0A0M0KBC3_9EUKA</name>
<dbReference type="AlphaFoldDB" id="A0A0M0KBC3"/>
<organism evidence="1 2">
    <name type="scientific">Chrysochromulina tobinii</name>
    <dbReference type="NCBI Taxonomy" id="1460289"/>
    <lineage>
        <taxon>Eukaryota</taxon>
        <taxon>Haptista</taxon>
        <taxon>Haptophyta</taxon>
        <taxon>Prymnesiophyceae</taxon>
        <taxon>Prymnesiales</taxon>
        <taxon>Chrysochromulinaceae</taxon>
        <taxon>Chrysochromulina</taxon>
    </lineage>
</organism>
<comment type="caution">
    <text evidence="1">The sequence shown here is derived from an EMBL/GenBank/DDBJ whole genome shotgun (WGS) entry which is preliminary data.</text>
</comment>